<dbReference type="Proteomes" id="UP000283634">
    <property type="component" value="Unassembled WGS sequence"/>
</dbReference>
<dbReference type="OrthoDB" id="10599591at2759"/>
<gene>
    <name evidence="2" type="ORF">TraAM80_09897</name>
</gene>
<feature type="compositionally biased region" description="Basic and acidic residues" evidence="1">
    <location>
        <begin position="222"/>
        <end position="306"/>
    </location>
</feature>
<feature type="compositionally biased region" description="Basic and acidic residues" evidence="1">
    <location>
        <begin position="78"/>
        <end position="87"/>
    </location>
</feature>
<reference evidence="2 3" key="1">
    <citation type="journal article" date="2018" name="BMC Genomics">
        <title>Genomic comparison of Trypanosoma conorhini and Trypanosoma rangeli to Trypanosoma cruzi strains of high and low virulence.</title>
        <authorList>
            <person name="Bradwell K.R."/>
            <person name="Koparde V.N."/>
            <person name="Matveyev A.V."/>
            <person name="Serrano M.G."/>
            <person name="Alves J.M."/>
            <person name="Parikh H."/>
            <person name="Huang B."/>
            <person name="Lee V."/>
            <person name="Espinosa-Alvarez O."/>
            <person name="Ortiz P.A."/>
            <person name="Costa-Martins A.G."/>
            <person name="Teixeira M.M."/>
            <person name="Buck G.A."/>
        </authorList>
    </citation>
    <scope>NUCLEOTIDE SEQUENCE [LARGE SCALE GENOMIC DNA]</scope>
    <source>
        <strain evidence="2 3">AM80</strain>
    </source>
</reference>
<organism evidence="2 3">
    <name type="scientific">Trypanosoma rangeli</name>
    <dbReference type="NCBI Taxonomy" id="5698"/>
    <lineage>
        <taxon>Eukaryota</taxon>
        <taxon>Discoba</taxon>
        <taxon>Euglenozoa</taxon>
        <taxon>Kinetoplastea</taxon>
        <taxon>Metakinetoplastina</taxon>
        <taxon>Trypanosomatida</taxon>
        <taxon>Trypanosomatidae</taxon>
        <taxon>Trypanosoma</taxon>
        <taxon>Herpetosoma</taxon>
    </lineage>
</organism>
<dbReference type="RefSeq" id="XP_029233626.1">
    <property type="nucleotide sequence ID" value="XM_029386553.1"/>
</dbReference>
<keyword evidence="3" id="KW-1185">Reference proteome</keyword>
<protein>
    <submittedName>
        <fullName evidence="2">Kinetoplast-associated protein</fullName>
    </submittedName>
</protein>
<feature type="non-terminal residue" evidence="2">
    <location>
        <position position="306"/>
    </location>
</feature>
<accession>A0A422MSW6</accession>
<dbReference type="EMBL" id="MKGL01000708">
    <property type="protein sequence ID" value="RNE96316.1"/>
    <property type="molecule type" value="Genomic_DNA"/>
</dbReference>
<feature type="region of interest" description="Disordered" evidence="1">
    <location>
        <begin position="205"/>
        <end position="306"/>
    </location>
</feature>
<feature type="compositionally biased region" description="Basic and acidic residues" evidence="1">
    <location>
        <begin position="48"/>
        <end position="59"/>
    </location>
</feature>
<comment type="caution">
    <text evidence="2">The sequence shown here is derived from an EMBL/GenBank/DDBJ whole genome shotgun (WGS) entry which is preliminary data.</text>
</comment>
<dbReference type="AlphaFoldDB" id="A0A422MSW6"/>
<evidence type="ECO:0000313" key="2">
    <source>
        <dbReference type="EMBL" id="RNE96316.1"/>
    </source>
</evidence>
<feature type="region of interest" description="Disordered" evidence="1">
    <location>
        <begin position="48"/>
        <end position="107"/>
    </location>
</feature>
<dbReference type="GeneID" id="40333830"/>
<proteinExistence type="predicted"/>
<feature type="compositionally biased region" description="Polar residues" evidence="1">
    <location>
        <begin position="62"/>
        <end position="76"/>
    </location>
</feature>
<name>A0A422MSW6_TRYRA</name>
<evidence type="ECO:0000256" key="1">
    <source>
        <dbReference type="SAM" id="MobiDB-lite"/>
    </source>
</evidence>
<sequence length="306" mass="34222">MTIAKSVKLQRKLQDFPYDKTGISAAVENAEALATNDASLNSAKVQVDVKEARQPRTDDVTVPQSPTAPTDNTQHEISGAERHEHPADNASKVPSEEFKQEPAAVMSKSLKRSRYLKTCEAATQSLITGETHAQPHGEEETTVRTAVVTKPKLDLAQQPQVCNDQPMPPHVLDQIRAVGNTKTAAISRHAFTKLTGIRRNKKLLAKKTAMQEEAENTAAPKGAEEEAGRRRAAEEEAERRRVAEEEAERRRVAEEGTERKRVEEEAARKKTKRDAYRKAREEAARKKAEEEAARRKARREARERAR</sequence>
<evidence type="ECO:0000313" key="3">
    <source>
        <dbReference type="Proteomes" id="UP000283634"/>
    </source>
</evidence>